<dbReference type="Gene3D" id="1.10.30.10">
    <property type="entry name" value="High mobility group box domain"/>
    <property type="match status" value="2"/>
</dbReference>
<dbReference type="Pfam" id="PF09011">
    <property type="entry name" value="HMG_box_2"/>
    <property type="match status" value="1"/>
</dbReference>
<keyword evidence="5" id="KW-0677">Repeat</keyword>
<feature type="transmembrane region" description="Helical" evidence="10">
    <location>
        <begin position="289"/>
        <end position="310"/>
    </location>
</feature>
<accession>A0A922HKV8</accession>
<keyword evidence="6 8" id="KW-0238">DNA-binding</keyword>
<dbReference type="FunFam" id="1.10.30.10:FF:000013">
    <property type="entry name" value="High mobility group protein B3"/>
    <property type="match status" value="1"/>
</dbReference>
<keyword evidence="4" id="KW-0158">Chromosome</keyword>
<evidence type="ECO:0000259" key="11">
    <source>
        <dbReference type="PROSITE" id="PS50118"/>
    </source>
</evidence>
<evidence type="ECO:0000256" key="1">
    <source>
        <dbReference type="ARBA" id="ARBA00004123"/>
    </source>
</evidence>
<dbReference type="Proteomes" id="UP000790347">
    <property type="component" value="Unassembled WGS sequence"/>
</dbReference>
<dbReference type="EMBL" id="ASGP02000009">
    <property type="protein sequence ID" value="KAH9491233.1"/>
    <property type="molecule type" value="Genomic_DNA"/>
</dbReference>
<evidence type="ECO:0000256" key="7">
    <source>
        <dbReference type="ARBA" id="ARBA00023242"/>
    </source>
</evidence>
<dbReference type="Pfam" id="PF06374">
    <property type="entry name" value="NDUF_C2"/>
    <property type="match status" value="1"/>
</dbReference>
<evidence type="ECO:0000256" key="3">
    <source>
        <dbReference type="ARBA" id="ARBA00008774"/>
    </source>
</evidence>
<keyword evidence="10" id="KW-0472">Membrane</keyword>
<keyword evidence="10" id="KW-1133">Transmembrane helix</keyword>
<comment type="similarity">
    <text evidence="3">Belongs to the HMGB family.</text>
</comment>
<feature type="transmembrane region" description="Helical" evidence="10">
    <location>
        <begin position="263"/>
        <end position="283"/>
    </location>
</feature>
<evidence type="ECO:0000256" key="10">
    <source>
        <dbReference type="SAM" id="Phobius"/>
    </source>
</evidence>
<dbReference type="GO" id="GO:0003677">
    <property type="term" value="F:DNA binding"/>
    <property type="evidence" value="ECO:0007669"/>
    <property type="project" value="UniProtKB-UniRule"/>
</dbReference>
<dbReference type="AlphaFoldDB" id="A0A922HKV8"/>
<dbReference type="SUPFAM" id="SSF47095">
    <property type="entry name" value="HMG-box"/>
    <property type="match status" value="2"/>
</dbReference>
<dbReference type="PANTHER" id="PTHR48112:SF32">
    <property type="entry name" value="HIGH MOBILITY GROUP PROTEIN B3"/>
    <property type="match status" value="1"/>
</dbReference>
<proteinExistence type="inferred from homology"/>
<keyword evidence="10" id="KW-0812">Transmembrane</keyword>
<name>A0A922HKV8_DERFA</name>
<dbReference type="PRINTS" id="PR00886">
    <property type="entry name" value="HIGHMOBLTY12"/>
</dbReference>
<evidence type="ECO:0000256" key="8">
    <source>
        <dbReference type="PROSITE-ProRule" id="PRU00267"/>
    </source>
</evidence>
<evidence type="ECO:0000256" key="6">
    <source>
        <dbReference type="ARBA" id="ARBA00023125"/>
    </source>
</evidence>
<evidence type="ECO:0000313" key="13">
    <source>
        <dbReference type="Proteomes" id="UP000790347"/>
    </source>
</evidence>
<dbReference type="InterPro" id="IPR009423">
    <property type="entry name" value="NDUC2"/>
</dbReference>
<dbReference type="GO" id="GO:0005743">
    <property type="term" value="C:mitochondrial inner membrane"/>
    <property type="evidence" value="ECO:0007669"/>
    <property type="project" value="InterPro"/>
</dbReference>
<dbReference type="InterPro" id="IPR050342">
    <property type="entry name" value="HMGB"/>
</dbReference>
<dbReference type="GO" id="GO:0006120">
    <property type="term" value="P:mitochondrial electron transport, NADH to ubiquinone"/>
    <property type="evidence" value="ECO:0007669"/>
    <property type="project" value="InterPro"/>
</dbReference>
<dbReference type="InterPro" id="IPR009071">
    <property type="entry name" value="HMG_box_dom"/>
</dbReference>
<dbReference type="SMART" id="SM00398">
    <property type="entry name" value="HMG"/>
    <property type="match status" value="2"/>
</dbReference>
<dbReference type="InterPro" id="IPR036910">
    <property type="entry name" value="HMG_box_dom_sf"/>
</dbReference>
<comment type="subcellular location">
    <subcellularLocation>
        <location evidence="2">Chromosome</location>
    </subcellularLocation>
    <subcellularLocation>
        <location evidence="1">Nucleus</location>
    </subcellularLocation>
</comment>
<reference evidence="12" key="2">
    <citation type="journal article" date="2022" name="Res Sq">
        <title>Comparative Genomics Reveals Insights into the Divergent Evolution of Astigmatic Mites and Household Pest Adaptations.</title>
        <authorList>
            <person name="Xiong Q."/>
            <person name="Wan A.T.-Y."/>
            <person name="Liu X.-Y."/>
            <person name="Fung C.S.-H."/>
            <person name="Xiao X."/>
            <person name="Malainual N."/>
            <person name="Hou J."/>
            <person name="Wang L."/>
            <person name="Wang M."/>
            <person name="Yang K."/>
            <person name="Cui Y."/>
            <person name="Leung E."/>
            <person name="Nong W."/>
            <person name="Shin S.-K."/>
            <person name="Au S."/>
            <person name="Jeong K.Y."/>
            <person name="Chew F.T."/>
            <person name="Hui J."/>
            <person name="Leung T.F."/>
            <person name="Tungtrongchitr A."/>
            <person name="Zhong N."/>
            <person name="Liu Z."/>
            <person name="Tsui S."/>
        </authorList>
    </citation>
    <scope>NUCLEOTIDE SEQUENCE</scope>
    <source>
        <strain evidence="12">Derf</strain>
        <tissue evidence="12">Whole organism</tissue>
    </source>
</reference>
<feature type="DNA-binding region" description="HMG box" evidence="8">
    <location>
        <begin position="7"/>
        <end position="77"/>
    </location>
</feature>
<feature type="DNA-binding region" description="HMG box" evidence="8">
    <location>
        <begin position="98"/>
        <end position="166"/>
    </location>
</feature>
<comment type="caution">
    <text evidence="12">The sequence shown here is derived from an EMBL/GenBank/DDBJ whole genome shotgun (WGS) entry which is preliminary data.</text>
</comment>
<dbReference type="CDD" id="cd21978">
    <property type="entry name" value="HMG-box_HMGB_rpt1"/>
    <property type="match status" value="1"/>
</dbReference>
<dbReference type="PANTHER" id="PTHR48112">
    <property type="entry name" value="HIGH MOBILITY GROUP PROTEIN DSP1"/>
    <property type="match status" value="1"/>
</dbReference>
<protein>
    <submittedName>
        <fullName evidence="12">High mobility group box 1</fullName>
    </submittedName>
</protein>
<evidence type="ECO:0000256" key="4">
    <source>
        <dbReference type="ARBA" id="ARBA00022454"/>
    </source>
</evidence>
<dbReference type="FunFam" id="1.10.30.10:FF:000016">
    <property type="entry name" value="FACT complex subunit SSRP1"/>
    <property type="match status" value="1"/>
</dbReference>
<keyword evidence="13" id="KW-1185">Reference proteome</keyword>
<dbReference type="PROSITE" id="PS50118">
    <property type="entry name" value="HMG_BOX_2"/>
    <property type="match status" value="2"/>
</dbReference>
<feature type="domain" description="HMG box" evidence="11">
    <location>
        <begin position="98"/>
        <end position="166"/>
    </location>
</feature>
<dbReference type="GO" id="GO:0005694">
    <property type="term" value="C:chromosome"/>
    <property type="evidence" value="ECO:0007669"/>
    <property type="project" value="UniProtKB-SubCell"/>
</dbReference>
<dbReference type="CDD" id="cd01390">
    <property type="entry name" value="HMG-box_NHP6-like"/>
    <property type="match status" value="1"/>
</dbReference>
<organism evidence="12 13">
    <name type="scientific">Dermatophagoides farinae</name>
    <name type="common">American house dust mite</name>
    <dbReference type="NCBI Taxonomy" id="6954"/>
    <lineage>
        <taxon>Eukaryota</taxon>
        <taxon>Metazoa</taxon>
        <taxon>Ecdysozoa</taxon>
        <taxon>Arthropoda</taxon>
        <taxon>Chelicerata</taxon>
        <taxon>Arachnida</taxon>
        <taxon>Acari</taxon>
        <taxon>Acariformes</taxon>
        <taxon>Sarcoptiformes</taxon>
        <taxon>Astigmata</taxon>
        <taxon>Psoroptidia</taxon>
        <taxon>Analgoidea</taxon>
        <taxon>Pyroglyphidae</taxon>
        <taxon>Dermatophagoidinae</taxon>
        <taxon>Dermatophagoides</taxon>
    </lineage>
</organism>
<dbReference type="Pfam" id="PF00505">
    <property type="entry name" value="HMG_box"/>
    <property type="match status" value="1"/>
</dbReference>
<sequence>MGKDNKPRGRMSAYAYFVQTCREEHKQKHPNENVVFAEFSKKCSERWKHMSDKEKNRFHVMAEKDKKRYEGEMTRYKATNKGADKGRRKKRAKDPDAPKRSLSAFFWFCNDERSKVKAQNPEATVGEVAKELGRRWNACTEDQKAKYEALALKDKARYEKEMKAYKGGKGGGGKSTGKENIFPICDIVERTREFIPNDIIEPSLAEREKLLDSRIEELRQKRESFDPNTQFVGIRRLGSSYTVAEPFAYFDGPSEQQLRFDHVTFIGLSAFIFAGAAVFVGQMKNLPHVVSLFRGTLAAIPGGYFGHKFYDFRRQLGRKKNNTYFAYALLHEKDFPKIERKKFNDITRDFTAHRSLNISVLGLRW</sequence>
<feature type="region of interest" description="Disordered" evidence="9">
    <location>
        <begin position="75"/>
        <end position="97"/>
    </location>
</feature>
<feature type="domain" description="HMG box" evidence="11">
    <location>
        <begin position="7"/>
        <end position="77"/>
    </location>
</feature>
<keyword evidence="7 8" id="KW-0539">Nucleus</keyword>
<evidence type="ECO:0000313" key="12">
    <source>
        <dbReference type="EMBL" id="KAH9491233.1"/>
    </source>
</evidence>
<gene>
    <name evidence="12" type="primary">HMGB1_1</name>
    <name evidence="12" type="ORF">DERF_015964</name>
</gene>
<evidence type="ECO:0000256" key="9">
    <source>
        <dbReference type="SAM" id="MobiDB-lite"/>
    </source>
</evidence>
<evidence type="ECO:0000256" key="2">
    <source>
        <dbReference type="ARBA" id="ARBA00004286"/>
    </source>
</evidence>
<reference evidence="12" key="1">
    <citation type="submission" date="2013-05" db="EMBL/GenBank/DDBJ databases">
        <authorList>
            <person name="Yim A.K.Y."/>
            <person name="Chan T.F."/>
            <person name="Ji K.M."/>
            <person name="Liu X.Y."/>
            <person name="Zhou J.W."/>
            <person name="Li R.Q."/>
            <person name="Yang K.Y."/>
            <person name="Li J."/>
            <person name="Li M."/>
            <person name="Law P.T.W."/>
            <person name="Wu Y.L."/>
            <person name="Cai Z.L."/>
            <person name="Qin H."/>
            <person name="Bao Y."/>
            <person name="Leung R.K.K."/>
            <person name="Ng P.K.S."/>
            <person name="Zou J."/>
            <person name="Zhong X.J."/>
            <person name="Ran P.X."/>
            <person name="Zhong N.S."/>
            <person name="Liu Z.G."/>
            <person name="Tsui S.K.W."/>
        </authorList>
    </citation>
    <scope>NUCLEOTIDE SEQUENCE</scope>
    <source>
        <strain evidence="12">Derf</strain>
        <tissue evidence="12">Whole organism</tissue>
    </source>
</reference>
<evidence type="ECO:0000256" key="5">
    <source>
        <dbReference type="ARBA" id="ARBA00022737"/>
    </source>
</evidence>
<dbReference type="GO" id="GO:0005634">
    <property type="term" value="C:nucleus"/>
    <property type="evidence" value="ECO:0007669"/>
    <property type="project" value="UniProtKB-SubCell"/>
</dbReference>